<evidence type="ECO:0000256" key="5">
    <source>
        <dbReference type="ARBA" id="ARBA00023136"/>
    </source>
</evidence>
<dbReference type="Pfam" id="PF00950">
    <property type="entry name" value="ABC-3"/>
    <property type="match status" value="1"/>
</dbReference>
<keyword evidence="4 8" id="KW-1133">Transmembrane helix</keyword>
<evidence type="ECO:0000313" key="10">
    <source>
        <dbReference type="Proteomes" id="UP001549036"/>
    </source>
</evidence>
<evidence type="ECO:0000256" key="3">
    <source>
        <dbReference type="ARBA" id="ARBA00022692"/>
    </source>
</evidence>
<dbReference type="PANTHER" id="PTHR30477:SF0">
    <property type="entry name" value="METAL TRANSPORT SYSTEM MEMBRANE PROTEIN TM_0125-RELATED"/>
    <property type="match status" value="1"/>
</dbReference>
<keyword evidence="3 6" id="KW-0812">Transmembrane</keyword>
<dbReference type="Proteomes" id="UP001549036">
    <property type="component" value="Unassembled WGS sequence"/>
</dbReference>
<dbReference type="EMBL" id="JBEPLM010000009">
    <property type="protein sequence ID" value="MET3595132.1"/>
    <property type="molecule type" value="Genomic_DNA"/>
</dbReference>
<keyword evidence="10" id="KW-1185">Reference proteome</keyword>
<feature type="transmembrane region" description="Helical" evidence="8">
    <location>
        <begin position="77"/>
        <end position="94"/>
    </location>
</feature>
<proteinExistence type="inferred from homology"/>
<comment type="similarity">
    <text evidence="2 6">Belongs to the ABC-3 integral membrane protein family.</text>
</comment>
<organism evidence="9 10">
    <name type="scientific">Mesorhizobium shonense</name>
    <dbReference type="NCBI Taxonomy" id="1209948"/>
    <lineage>
        <taxon>Bacteria</taxon>
        <taxon>Pseudomonadati</taxon>
        <taxon>Pseudomonadota</taxon>
        <taxon>Alphaproteobacteria</taxon>
        <taxon>Hyphomicrobiales</taxon>
        <taxon>Phyllobacteriaceae</taxon>
        <taxon>Mesorhizobium</taxon>
    </lineage>
</organism>
<dbReference type="InterPro" id="IPR043135">
    <property type="entry name" value="Fur_C"/>
</dbReference>
<sequence length="211" mass="22411">MPLNLVSTLFIILVAVATAEAVQIVGALLVFAVMVAPGATALRLTRGVLAGIRVSIALAIVIAWVSLWLAFLTDWPTSFWIAALGATAFLISGTSQRSLANGTPGAHQEPEAGARGHFPARQAGERIRHPRYIKPHGVRSPVLCAGPHAHCRGTAILAACERCGRVTKFCDDVVDLRLGEWSRRQNFQIGVASLELSGPCANCLAEQTEAL</sequence>
<dbReference type="InterPro" id="IPR037294">
    <property type="entry name" value="ABC_BtuC-like"/>
</dbReference>
<keyword evidence="5 8" id="KW-0472">Membrane</keyword>
<evidence type="ECO:0000256" key="7">
    <source>
        <dbReference type="SAM" id="MobiDB-lite"/>
    </source>
</evidence>
<dbReference type="PANTHER" id="PTHR30477">
    <property type="entry name" value="ABC-TRANSPORTER METAL-BINDING PROTEIN"/>
    <property type="match status" value="1"/>
</dbReference>
<reference evidence="9 10" key="1">
    <citation type="submission" date="2024-06" db="EMBL/GenBank/DDBJ databases">
        <title>Genomic Encyclopedia of Type Strains, Phase IV (KMG-IV): sequencing the most valuable type-strain genomes for metagenomic binning, comparative biology and taxonomic classification.</title>
        <authorList>
            <person name="Goeker M."/>
        </authorList>
    </citation>
    <scope>NUCLEOTIDE SEQUENCE [LARGE SCALE GENOMIC DNA]</scope>
    <source>
        <strain evidence="9 10">DSM 29846</strain>
    </source>
</reference>
<evidence type="ECO:0000256" key="8">
    <source>
        <dbReference type="SAM" id="Phobius"/>
    </source>
</evidence>
<evidence type="ECO:0000313" key="9">
    <source>
        <dbReference type="EMBL" id="MET3595132.1"/>
    </source>
</evidence>
<dbReference type="InterPro" id="IPR001626">
    <property type="entry name" value="ABC_TroCD"/>
</dbReference>
<feature type="region of interest" description="Disordered" evidence="7">
    <location>
        <begin position="100"/>
        <end position="120"/>
    </location>
</feature>
<name>A0ABV2HYL2_9HYPH</name>
<dbReference type="SUPFAM" id="SSF81345">
    <property type="entry name" value="ABC transporter involved in vitamin B12 uptake, BtuC"/>
    <property type="match status" value="1"/>
</dbReference>
<evidence type="ECO:0000256" key="1">
    <source>
        <dbReference type="ARBA" id="ARBA00004141"/>
    </source>
</evidence>
<evidence type="ECO:0008006" key="11">
    <source>
        <dbReference type="Google" id="ProtNLM"/>
    </source>
</evidence>
<feature type="transmembrane region" description="Helical" evidence="8">
    <location>
        <begin position="48"/>
        <end position="71"/>
    </location>
</feature>
<evidence type="ECO:0000256" key="2">
    <source>
        <dbReference type="ARBA" id="ARBA00008034"/>
    </source>
</evidence>
<gene>
    <name evidence="9" type="ORF">ABID26_004544</name>
</gene>
<comment type="caution">
    <text evidence="9">The sequence shown here is derived from an EMBL/GenBank/DDBJ whole genome shotgun (WGS) entry which is preliminary data.</text>
</comment>
<accession>A0ABV2HYL2</accession>
<protein>
    <recommendedName>
        <fullName evidence="11">Ferric uptake regulation protein</fullName>
    </recommendedName>
</protein>
<keyword evidence="6" id="KW-0813">Transport</keyword>
<evidence type="ECO:0000256" key="6">
    <source>
        <dbReference type="RuleBase" id="RU003943"/>
    </source>
</evidence>
<feature type="transmembrane region" description="Helical" evidence="8">
    <location>
        <begin position="6"/>
        <end position="36"/>
    </location>
</feature>
<dbReference type="Gene3D" id="3.30.1490.190">
    <property type="match status" value="1"/>
</dbReference>
<comment type="subcellular location">
    <subcellularLocation>
        <location evidence="6">Cell membrane</location>
        <topology evidence="6">Multi-pass membrane protein</topology>
    </subcellularLocation>
    <subcellularLocation>
        <location evidence="1">Membrane</location>
        <topology evidence="1">Multi-pass membrane protein</topology>
    </subcellularLocation>
</comment>
<evidence type="ECO:0000256" key="4">
    <source>
        <dbReference type="ARBA" id="ARBA00022989"/>
    </source>
</evidence>